<dbReference type="InterPro" id="IPR011577">
    <property type="entry name" value="Cyt_b561_bac/Ni-Hgenase"/>
</dbReference>
<feature type="domain" description="Cytochrome b561 bacterial/Ni-hydrogenase" evidence="15">
    <location>
        <begin position="166"/>
        <end position="370"/>
    </location>
</feature>
<keyword evidence="6" id="KW-0349">Heme</keyword>
<keyword evidence="14" id="KW-0732">Signal</keyword>
<protein>
    <submittedName>
        <fullName evidence="16">Formate dehydrogenase subunit gamma</fullName>
        <ecNumber evidence="16">1.17.1.9</ecNumber>
    </submittedName>
</protein>
<evidence type="ECO:0000256" key="12">
    <source>
        <dbReference type="ARBA" id="ARBA00023136"/>
    </source>
</evidence>
<keyword evidence="4" id="KW-0813">Transport</keyword>
<proteinExistence type="inferred from homology"/>
<accession>A0ABT2ZDM5</accession>
<evidence type="ECO:0000256" key="9">
    <source>
        <dbReference type="ARBA" id="ARBA00022982"/>
    </source>
</evidence>
<evidence type="ECO:0000256" key="10">
    <source>
        <dbReference type="ARBA" id="ARBA00022989"/>
    </source>
</evidence>
<dbReference type="InterPro" id="IPR006471">
    <property type="entry name" value="Formate_DH_gsu"/>
</dbReference>
<evidence type="ECO:0000256" key="8">
    <source>
        <dbReference type="ARBA" id="ARBA00022723"/>
    </source>
</evidence>
<keyword evidence="7 13" id="KW-0812">Transmembrane</keyword>
<sequence>MARMTLRICVALVLTAALLLGGLGAPAIAQASFDREATGGATTLEDILARQEGLKVDQSFRRDAVGDPDSAAPITGQLGTLGGASDPDLWRALRFGSADVTVASRSPAADVIIQDSGMTWLSFREGPLLEYGGYLLLAMLALLALFYLLRGRIRIDGGWTGQTVLRFTSLERFGHWLMAGSFIVLGLTGLMMLFGRVALIPLFGKDIYAPIMGAGKWVHNNVAWAFMLGLAMVTVMWVAHNIPNRQDLVWLAKGGGLFSKGVHPPARKFNAGQKIIFWLVVLLGVSISLSGLSLLFPFEMPMFAKTFDILNATGLPQLLGLGELPATMTPHQEMQFAQGWHAIVAFVFIAVILAHIYIGSVGMEGAFDAMGSGQVDVQWAKEHHSLWYEDVTGQDAHHRAPAE</sequence>
<dbReference type="EC" id="1.17.1.9" evidence="16"/>
<dbReference type="InterPro" id="IPR016174">
    <property type="entry name" value="Di-haem_cyt_TM"/>
</dbReference>
<keyword evidence="16" id="KW-0560">Oxidoreductase</keyword>
<feature type="transmembrane region" description="Helical" evidence="13">
    <location>
        <begin position="275"/>
        <end position="298"/>
    </location>
</feature>
<evidence type="ECO:0000313" key="16">
    <source>
        <dbReference type="EMBL" id="MCV2869224.1"/>
    </source>
</evidence>
<evidence type="ECO:0000256" key="1">
    <source>
        <dbReference type="ARBA" id="ARBA00001971"/>
    </source>
</evidence>
<dbReference type="SUPFAM" id="SSF81342">
    <property type="entry name" value="Transmembrane di-heme cytochromes"/>
    <property type="match status" value="1"/>
</dbReference>
<evidence type="ECO:0000256" key="11">
    <source>
        <dbReference type="ARBA" id="ARBA00023004"/>
    </source>
</evidence>
<evidence type="ECO:0000256" key="5">
    <source>
        <dbReference type="ARBA" id="ARBA00022475"/>
    </source>
</evidence>
<comment type="subcellular location">
    <subcellularLocation>
        <location evidence="2">Cell membrane</location>
        <topology evidence="2">Multi-pass membrane protein</topology>
    </subcellularLocation>
</comment>
<feature type="chain" id="PRO_5046232106" evidence="14">
    <location>
        <begin position="30"/>
        <end position="403"/>
    </location>
</feature>
<keyword evidence="8" id="KW-0479">Metal-binding</keyword>
<evidence type="ECO:0000256" key="13">
    <source>
        <dbReference type="SAM" id="Phobius"/>
    </source>
</evidence>
<evidence type="ECO:0000313" key="17">
    <source>
        <dbReference type="Proteomes" id="UP001652542"/>
    </source>
</evidence>
<keyword evidence="17" id="KW-1185">Reference proteome</keyword>
<dbReference type="GO" id="GO:0008863">
    <property type="term" value="F:formate dehydrogenase (NAD+) activity"/>
    <property type="evidence" value="ECO:0007669"/>
    <property type="project" value="UniProtKB-EC"/>
</dbReference>
<dbReference type="Gene3D" id="1.20.950.20">
    <property type="entry name" value="Transmembrane di-heme cytochromes, Chain C"/>
    <property type="match status" value="1"/>
</dbReference>
<evidence type="ECO:0000259" key="15">
    <source>
        <dbReference type="Pfam" id="PF01292"/>
    </source>
</evidence>
<evidence type="ECO:0000256" key="14">
    <source>
        <dbReference type="SAM" id="SignalP"/>
    </source>
</evidence>
<dbReference type="PANTHER" id="PTHR30074">
    <property type="entry name" value="FORMATE DEHYDROGENASE, NITRATE-INDUCIBLE, CYTOCHROME B556 FDN SUBUNIT"/>
    <property type="match status" value="1"/>
</dbReference>
<reference evidence="16 17" key="1">
    <citation type="submission" date="2022-10" db="EMBL/GenBank/DDBJ databases">
        <title>Defluviimonas sp. nov., isolated from ocean surface water.</title>
        <authorList>
            <person name="He W."/>
            <person name="Wang L."/>
            <person name="Zhang D.-F."/>
        </authorList>
    </citation>
    <scope>NUCLEOTIDE SEQUENCE [LARGE SCALE GENOMIC DNA]</scope>
    <source>
        <strain evidence="16 17">WL0002</strain>
    </source>
</reference>
<comment type="caution">
    <text evidence="16">The sequence shown here is derived from an EMBL/GenBank/DDBJ whole genome shotgun (WGS) entry which is preliminary data.</text>
</comment>
<evidence type="ECO:0000256" key="4">
    <source>
        <dbReference type="ARBA" id="ARBA00022448"/>
    </source>
</evidence>
<comment type="cofactor">
    <cofactor evidence="1">
        <name>heme</name>
        <dbReference type="ChEBI" id="CHEBI:30413"/>
    </cofactor>
</comment>
<dbReference type="InterPro" id="IPR051817">
    <property type="entry name" value="FDH_cytochrome_b556_subunit"/>
</dbReference>
<name>A0ABT2ZDM5_9RHOB</name>
<dbReference type="EMBL" id="JAOWKY010000002">
    <property type="protein sequence ID" value="MCV2869224.1"/>
    <property type="molecule type" value="Genomic_DNA"/>
</dbReference>
<gene>
    <name evidence="16" type="ORF">OEW28_11355</name>
</gene>
<dbReference type="Proteomes" id="UP001652542">
    <property type="component" value="Unassembled WGS sequence"/>
</dbReference>
<keyword evidence="12 13" id="KW-0472">Membrane</keyword>
<feature type="transmembrane region" description="Helical" evidence="13">
    <location>
        <begin position="131"/>
        <end position="149"/>
    </location>
</feature>
<keyword evidence="11" id="KW-0408">Iron</keyword>
<feature type="transmembrane region" description="Helical" evidence="13">
    <location>
        <begin position="222"/>
        <end position="239"/>
    </location>
</feature>
<keyword evidence="10 13" id="KW-1133">Transmembrane helix</keyword>
<evidence type="ECO:0000256" key="7">
    <source>
        <dbReference type="ARBA" id="ARBA00022692"/>
    </source>
</evidence>
<dbReference type="RefSeq" id="WP_263734874.1">
    <property type="nucleotide sequence ID" value="NZ_JAOWKY010000002.1"/>
</dbReference>
<organism evidence="16 17">
    <name type="scientific">Albidovulum marisflavi</name>
    <dbReference type="NCBI Taxonomy" id="2984159"/>
    <lineage>
        <taxon>Bacteria</taxon>
        <taxon>Pseudomonadati</taxon>
        <taxon>Pseudomonadota</taxon>
        <taxon>Alphaproteobacteria</taxon>
        <taxon>Rhodobacterales</taxon>
        <taxon>Paracoccaceae</taxon>
        <taxon>Albidovulum</taxon>
    </lineage>
</organism>
<evidence type="ECO:0000256" key="2">
    <source>
        <dbReference type="ARBA" id="ARBA00004651"/>
    </source>
</evidence>
<feature type="transmembrane region" description="Helical" evidence="13">
    <location>
        <begin position="176"/>
        <end position="202"/>
    </location>
</feature>
<comment type="similarity">
    <text evidence="3">Belongs to the formate dehydrogenase gamma subunit family.</text>
</comment>
<dbReference type="PANTHER" id="PTHR30074:SF6">
    <property type="entry name" value="FORMATE DEHYDROGENASE GAMMA SUBUNIT"/>
    <property type="match status" value="1"/>
</dbReference>
<evidence type="ECO:0000256" key="3">
    <source>
        <dbReference type="ARBA" id="ARBA00010747"/>
    </source>
</evidence>
<feature type="signal peptide" evidence="14">
    <location>
        <begin position="1"/>
        <end position="29"/>
    </location>
</feature>
<keyword evidence="9" id="KW-0249">Electron transport</keyword>
<dbReference type="Pfam" id="PF01292">
    <property type="entry name" value="Ni_hydr_CYTB"/>
    <property type="match status" value="1"/>
</dbReference>
<dbReference type="NCBIfam" id="TIGR01583">
    <property type="entry name" value="formate-DH-gamm"/>
    <property type="match status" value="1"/>
</dbReference>
<keyword evidence="5" id="KW-1003">Cell membrane</keyword>
<feature type="transmembrane region" description="Helical" evidence="13">
    <location>
        <begin position="339"/>
        <end position="358"/>
    </location>
</feature>
<evidence type="ECO:0000256" key="6">
    <source>
        <dbReference type="ARBA" id="ARBA00022617"/>
    </source>
</evidence>